<organism evidence="7 8">
    <name type="scientific">Handroanthus impetiginosus</name>
    <dbReference type="NCBI Taxonomy" id="429701"/>
    <lineage>
        <taxon>Eukaryota</taxon>
        <taxon>Viridiplantae</taxon>
        <taxon>Streptophyta</taxon>
        <taxon>Embryophyta</taxon>
        <taxon>Tracheophyta</taxon>
        <taxon>Spermatophyta</taxon>
        <taxon>Magnoliopsida</taxon>
        <taxon>eudicotyledons</taxon>
        <taxon>Gunneridae</taxon>
        <taxon>Pentapetalae</taxon>
        <taxon>asterids</taxon>
        <taxon>lamiids</taxon>
        <taxon>Lamiales</taxon>
        <taxon>Bignoniaceae</taxon>
        <taxon>Crescentiina</taxon>
        <taxon>Tabebuia alliance</taxon>
        <taxon>Handroanthus</taxon>
    </lineage>
</organism>
<evidence type="ECO:0000256" key="3">
    <source>
        <dbReference type="ARBA" id="ARBA00022884"/>
    </source>
</evidence>
<dbReference type="GO" id="GO:0003729">
    <property type="term" value="F:mRNA binding"/>
    <property type="evidence" value="ECO:0007669"/>
    <property type="project" value="TreeGrafter"/>
</dbReference>
<feature type="repeat" description="Pumilio" evidence="5">
    <location>
        <begin position="529"/>
        <end position="564"/>
    </location>
</feature>
<dbReference type="InterPro" id="IPR001313">
    <property type="entry name" value="Pumilio_RNA-bd_rpt"/>
</dbReference>
<feature type="repeat" description="Pumilio" evidence="5">
    <location>
        <begin position="601"/>
        <end position="636"/>
    </location>
</feature>
<feature type="repeat" description="Pumilio" evidence="5">
    <location>
        <begin position="416"/>
        <end position="452"/>
    </location>
</feature>
<dbReference type="STRING" id="429701.A0A2G9HM78"/>
<name>A0A2G9HM78_9LAMI</name>
<feature type="domain" description="PUM-HD" evidence="6">
    <location>
        <begin position="394"/>
        <end position="736"/>
    </location>
</feature>
<keyword evidence="2" id="KW-0810">Translation regulation</keyword>
<dbReference type="OrthoDB" id="668540at2759"/>
<evidence type="ECO:0000259" key="6">
    <source>
        <dbReference type="PROSITE" id="PS50303"/>
    </source>
</evidence>
<dbReference type="SMART" id="SM00025">
    <property type="entry name" value="Pumilio"/>
    <property type="match status" value="8"/>
</dbReference>
<dbReference type="AlphaFoldDB" id="A0A2G9HM78"/>
<protein>
    <submittedName>
        <fullName evidence="7">Translational repressor MPT5/PUF4 and related RNA-binding proteins (Puf superfamily)</fullName>
    </submittedName>
</protein>
<dbReference type="PROSITE" id="PS50302">
    <property type="entry name" value="PUM"/>
    <property type="match status" value="8"/>
</dbReference>
<dbReference type="Pfam" id="PF00806">
    <property type="entry name" value="PUF"/>
    <property type="match status" value="8"/>
</dbReference>
<keyword evidence="1" id="KW-0677">Repeat</keyword>
<dbReference type="CDD" id="cd07920">
    <property type="entry name" value="Pumilio"/>
    <property type="match status" value="1"/>
</dbReference>
<accession>A0A2G9HM78</accession>
<comment type="function">
    <text evidence="4">Sequence-specific RNA-binding protein that regulates translation and mRNA stability by binding the 3'-UTR of target mRNAs.</text>
</comment>
<dbReference type="Gene3D" id="1.25.10.10">
    <property type="entry name" value="Leucine-rich Repeat Variant"/>
    <property type="match status" value="1"/>
</dbReference>
<evidence type="ECO:0000256" key="2">
    <source>
        <dbReference type="ARBA" id="ARBA00022845"/>
    </source>
</evidence>
<evidence type="ECO:0000256" key="4">
    <source>
        <dbReference type="ARBA" id="ARBA00058490"/>
    </source>
</evidence>
<dbReference type="GO" id="GO:0006417">
    <property type="term" value="P:regulation of translation"/>
    <property type="evidence" value="ECO:0007669"/>
    <property type="project" value="UniProtKB-KW"/>
</dbReference>
<gene>
    <name evidence="7" type="ORF">CDL12_08698</name>
</gene>
<dbReference type="InterPro" id="IPR016024">
    <property type="entry name" value="ARM-type_fold"/>
</dbReference>
<dbReference type="PANTHER" id="PTHR12537">
    <property type="entry name" value="RNA BINDING PROTEIN PUMILIO-RELATED"/>
    <property type="match status" value="1"/>
</dbReference>
<feature type="repeat" description="Pumilio" evidence="5">
    <location>
        <begin position="673"/>
        <end position="710"/>
    </location>
</feature>
<feature type="repeat" description="Pumilio" evidence="5">
    <location>
        <begin position="637"/>
        <end position="672"/>
    </location>
</feature>
<dbReference type="EMBL" id="NKXS01001430">
    <property type="protein sequence ID" value="PIN18638.1"/>
    <property type="molecule type" value="Genomic_DNA"/>
</dbReference>
<evidence type="ECO:0000256" key="5">
    <source>
        <dbReference type="PROSITE-ProRule" id="PRU00317"/>
    </source>
</evidence>
<dbReference type="PROSITE" id="PS50303">
    <property type="entry name" value="PUM_HD"/>
    <property type="match status" value="1"/>
</dbReference>
<evidence type="ECO:0000313" key="8">
    <source>
        <dbReference type="Proteomes" id="UP000231279"/>
    </source>
</evidence>
<dbReference type="InterPro" id="IPR033133">
    <property type="entry name" value="PUM-HD"/>
</dbReference>
<dbReference type="SUPFAM" id="SSF48371">
    <property type="entry name" value="ARM repeat"/>
    <property type="match status" value="1"/>
</dbReference>
<dbReference type="PANTHER" id="PTHR12537:SF147">
    <property type="entry name" value="PUMILIO HOMOLOG 12"/>
    <property type="match status" value="1"/>
</dbReference>
<comment type="caution">
    <text evidence="7">The sequence shown here is derived from an EMBL/GenBank/DDBJ whole genome shotgun (WGS) entry which is preliminary data.</text>
</comment>
<dbReference type="Proteomes" id="UP000231279">
    <property type="component" value="Unassembled WGS sequence"/>
</dbReference>
<sequence>MLLDNYEMEKVGDLDELEKLLGEIPDVTSANPYSERSDMDYCQKKLSRLALDGIINLDKTEPIYVNRNLHIRVSDERRALLSGPHQSTYSGTHLGESNLSQDYTQAHAFAGLGFINGTTMDSANAHLVNHTSLRDQPALLNGEHVDCYEKIPLNRKSWVTATQSPRLPHNISRDFCNFNVNIGSNSGAVPLGRRTPLFQPEVDFPVPSNHNYYLEASGLPYFHQPQVCQPCTPLIYLEKQHHGMPLQYLNMGQSENQNPIQGNWSTSRSPTNASTNQSYGDIYNSHTYQQQYVRELISDKAVNSRCIYPSNPVVPSAAYSEVQVLEEARTHFYPEKKFSRSQNFQSYKPERIDPLRGNNCLTSANRYENLLPNGQEAGSFSTRNVCFQYNYLNSRDSPCETDNNQKLPIWKENSVNIVNGKIYHMAKDQNGCRFLQKKFAEGTPKDIERIFTEIIMHIVELMTHPFGNYLVQKLLEVCNEDQKMQILHEITRNKGDLVRISCDMHGTRAVQQVIKSLRTPEQFSMVVSSLRHGIVNLIKNMNGNHVVQCCLKHLTPEYSEFLFEAITSNCVELATDRHGCCVLLKCLNYSDREQIHHLVKKIASNALLLSQDPFGNYAVQFIFDIHLPWARTEILDQLESNYGDLSVQKYSSNVVEKCLKHAGEERRSHIIHELISNPRLDQIVQDPYGNYVIQSALKLSKGAVHTALVEAVRARVSVLKTSPYGKKVLSCNSLKK</sequence>
<dbReference type="InterPro" id="IPR011989">
    <property type="entry name" value="ARM-like"/>
</dbReference>
<dbReference type="InterPro" id="IPR033712">
    <property type="entry name" value="Pumilio_RNA-bd"/>
</dbReference>
<keyword evidence="3" id="KW-0694">RNA-binding</keyword>
<feature type="repeat" description="Pumilio" evidence="5">
    <location>
        <begin position="489"/>
        <end position="528"/>
    </location>
</feature>
<proteinExistence type="predicted"/>
<keyword evidence="8" id="KW-1185">Reference proteome</keyword>
<evidence type="ECO:0000313" key="7">
    <source>
        <dbReference type="EMBL" id="PIN18638.1"/>
    </source>
</evidence>
<dbReference type="FunFam" id="1.25.10.10:FF:000237">
    <property type="entry name" value="Pumilio homolog 9"/>
    <property type="match status" value="1"/>
</dbReference>
<dbReference type="GO" id="GO:0005737">
    <property type="term" value="C:cytoplasm"/>
    <property type="evidence" value="ECO:0007669"/>
    <property type="project" value="TreeGrafter"/>
</dbReference>
<feature type="repeat" description="Pumilio" evidence="5">
    <location>
        <begin position="453"/>
        <end position="488"/>
    </location>
</feature>
<reference evidence="8" key="1">
    <citation type="journal article" date="2018" name="Gigascience">
        <title>Genome assembly of the Pink Ipe (Handroanthus impetiginosus, Bignoniaceae), a highly valued, ecologically keystone Neotropical timber forest tree.</title>
        <authorList>
            <person name="Silva-Junior O.B."/>
            <person name="Grattapaglia D."/>
            <person name="Novaes E."/>
            <person name="Collevatti R.G."/>
        </authorList>
    </citation>
    <scope>NUCLEOTIDE SEQUENCE [LARGE SCALE GENOMIC DNA]</scope>
    <source>
        <strain evidence="8">cv. UFG-1</strain>
    </source>
</reference>
<evidence type="ECO:0000256" key="1">
    <source>
        <dbReference type="ARBA" id="ARBA00022737"/>
    </source>
</evidence>
<feature type="repeat" description="Pumilio" evidence="5">
    <location>
        <begin position="565"/>
        <end position="600"/>
    </location>
</feature>